<dbReference type="Gene3D" id="3.40.30.10">
    <property type="entry name" value="Glutaredoxin"/>
    <property type="match status" value="1"/>
</dbReference>
<sequence>MKKIIFNLILLIFVSNHLAAQLPDGSPAPDFAITDINGNGYSLYAAMSGGKSACIDFFATWCGPCWSFHSSHVLRDVQTNLGYTTSVVMMEADFATNTPCFYGPSGCTGRGTQGNWVSGVNYPQADLGPGNGETVAYEYNVTYYPTLYVISPDFRTWEIGDRSYQNYYNWIINSFTLNATGSVTHSPCGDDGKVVLNVTGGFGSLKYKWSNGAVTKDLINIPGGTYSVTVTDLNGYFESYGPWTVNGPNKRVDIVSQSITHVKCFGEATGKIVIGVNYGTPGYTYNWSNGNNTNIISNVFAGNYSVTVTDASSCTVVKTYIITEPSLLTAKFLTYNETCDGQNGYIATTATGGVPPYSYDRGNGKQSNAVFSKLKQGIFTVTVTDKNNCSLSQTLYINGTHKPVVKPGVSTPLICGRDTLFFDASNGSSSGNEFIYTWTTRNGAIIGDFNSTAIKVAKPGTYILKIENTVDHCENSDSVIVKDLRKYPDVLATGDGHVNCYEPDRILEGKTNGLAIKYYWSKLNDTLNDTSKNIKVLHQGSYVFNVKDTINQCVSKDTVVVTENKVYPTVILNKSNDINCKYDEVTIDASQSDQGPDFNVEWTREDGSIIAGLKDLTLKLKEAAFRALNIQNEINGCTTSKEVEIIEDRIHPLAEAGSSNDLGCITKTLNLDGTISSQGSQYNYFWKTINGNILNGSNTLKPLINQAGNYILNVKNTENDCESEDSIKVQEQTQPKAQFSFVKNNFELHFTDASQGIATSWNWSFGDGTNSVELHPIHLYSKEGEYEVCLEITNECGINKSCQNVVLTNSAVLSLSSWEVRQVSCNGYQDGQIKLNVEGGTKPYSYLWSTGANTALISNLKKGNYSVTIQDALGSQINKGFSIDEPSAILLANQKINHTISGSATGSIEINIAGGYAPYRYEWNTGATTSTIQDLAAGTYHVKVLDANSCEKNFGPFEVNEVTSTKSAELFSQFEIKPNPVNQNGIISVHLNSKQDLKIKLYNANGRLIHSDHKYGDVIHYSMSFDNYEPGIYFVVIQGGGYQMTRKWVVQ</sequence>
<keyword evidence="1" id="KW-0732">Signal</keyword>
<comment type="caution">
    <text evidence="4">The sequence shown here is derived from an EMBL/GenBank/DDBJ whole genome shotgun (WGS) entry which is preliminary data.</text>
</comment>
<proteinExistence type="predicted"/>
<evidence type="ECO:0000256" key="1">
    <source>
        <dbReference type="SAM" id="SignalP"/>
    </source>
</evidence>
<dbReference type="PROSITE" id="PS50093">
    <property type="entry name" value="PKD"/>
    <property type="match status" value="1"/>
</dbReference>
<dbReference type="SUPFAM" id="SSF52833">
    <property type="entry name" value="Thioredoxin-like"/>
    <property type="match status" value="1"/>
</dbReference>
<feature type="domain" description="PKD" evidence="2">
    <location>
        <begin position="747"/>
        <end position="797"/>
    </location>
</feature>
<dbReference type="EMBL" id="JADKFW010000012">
    <property type="protein sequence ID" value="MBK9718717.1"/>
    <property type="molecule type" value="Genomic_DNA"/>
</dbReference>
<dbReference type="AlphaFoldDB" id="A0A9D7SBP9"/>
<organism evidence="4 5">
    <name type="scientific">Candidatus Defluviibacterium haderslevense</name>
    <dbReference type="NCBI Taxonomy" id="2981993"/>
    <lineage>
        <taxon>Bacteria</taxon>
        <taxon>Pseudomonadati</taxon>
        <taxon>Bacteroidota</taxon>
        <taxon>Saprospiria</taxon>
        <taxon>Saprospirales</taxon>
        <taxon>Saprospiraceae</taxon>
        <taxon>Candidatus Defluviibacterium</taxon>
    </lineage>
</organism>
<dbReference type="InterPro" id="IPR026444">
    <property type="entry name" value="Secre_tail"/>
</dbReference>
<dbReference type="NCBIfam" id="TIGR04183">
    <property type="entry name" value="Por_Secre_tail"/>
    <property type="match status" value="1"/>
</dbReference>
<dbReference type="InterPro" id="IPR013766">
    <property type="entry name" value="Thioredoxin_domain"/>
</dbReference>
<feature type="domain" description="Thioredoxin" evidence="3">
    <location>
        <begin position="22"/>
        <end position="176"/>
    </location>
</feature>
<dbReference type="Pfam" id="PF18911">
    <property type="entry name" value="PKD_4"/>
    <property type="match status" value="1"/>
</dbReference>
<dbReference type="InterPro" id="IPR035986">
    <property type="entry name" value="PKD_dom_sf"/>
</dbReference>
<evidence type="ECO:0000259" key="2">
    <source>
        <dbReference type="PROSITE" id="PS50093"/>
    </source>
</evidence>
<dbReference type="Pfam" id="PF18962">
    <property type="entry name" value="Por_Secre_tail"/>
    <property type="match status" value="1"/>
</dbReference>
<evidence type="ECO:0000313" key="4">
    <source>
        <dbReference type="EMBL" id="MBK9718717.1"/>
    </source>
</evidence>
<dbReference type="InterPro" id="IPR013783">
    <property type="entry name" value="Ig-like_fold"/>
</dbReference>
<dbReference type="InterPro" id="IPR036249">
    <property type="entry name" value="Thioredoxin-like_sf"/>
</dbReference>
<gene>
    <name evidence="4" type="ORF">IPO85_14620</name>
</gene>
<dbReference type="Proteomes" id="UP000808349">
    <property type="component" value="Unassembled WGS sequence"/>
</dbReference>
<dbReference type="Pfam" id="PF13573">
    <property type="entry name" value="SprB"/>
    <property type="match status" value="4"/>
</dbReference>
<feature type="signal peptide" evidence="1">
    <location>
        <begin position="1"/>
        <end position="19"/>
    </location>
</feature>
<dbReference type="InterPro" id="IPR022409">
    <property type="entry name" value="PKD/Chitinase_dom"/>
</dbReference>
<dbReference type="InterPro" id="IPR000601">
    <property type="entry name" value="PKD_dom"/>
</dbReference>
<feature type="chain" id="PRO_5039710801" evidence="1">
    <location>
        <begin position="20"/>
        <end position="1051"/>
    </location>
</feature>
<dbReference type="SUPFAM" id="SSF49299">
    <property type="entry name" value="PKD domain"/>
    <property type="match status" value="1"/>
</dbReference>
<accession>A0A9D7SBP9</accession>
<dbReference type="SMART" id="SM00089">
    <property type="entry name" value="PKD"/>
    <property type="match status" value="1"/>
</dbReference>
<name>A0A9D7SBP9_9BACT</name>
<protein>
    <submittedName>
        <fullName evidence="4">T9SS type A sorting domain-containing protein</fullName>
    </submittedName>
</protein>
<dbReference type="InterPro" id="IPR025667">
    <property type="entry name" value="SprB_repeat"/>
</dbReference>
<dbReference type="PROSITE" id="PS51352">
    <property type="entry name" value="THIOREDOXIN_2"/>
    <property type="match status" value="1"/>
</dbReference>
<dbReference type="Gene3D" id="2.60.40.10">
    <property type="entry name" value="Immunoglobulins"/>
    <property type="match status" value="1"/>
</dbReference>
<dbReference type="Gene3D" id="2.60.40.740">
    <property type="match status" value="2"/>
</dbReference>
<dbReference type="CDD" id="cd00146">
    <property type="entry name" value="PKD"/>
    <property type="match status" value="1"/>
</dbReference>
<reference evidence="4 5" key="1">
    <citation type="submission" date="2020-10" db="EMBL/GenBank/DDBJ databases">
        <title>Connecting structure to function with the recovery of over 1000 high-quality activated sludge metagenome-assembled genomes encoding full-length rRNA genes using long-read sequencing.</title>
        <authorList>
            <person name="Singleton C.M."/>
            <person name="Petriglieri F."/>
            <person name="Kristensen J.M."/>
            <person name="Kirkegaard R.H."/>
            <person name="Michaelsen T.Y."/>
            <person name="Andersen M.H."/>
            <person name="Karst S.M."/>
            <person name="Dueholm M.S."/>
            <person name="Nielsen P.H."/>
            <person name="Albertsen M."/>
        </authorList>
    </citation>
    <scope>NUCLEOTIDE SEQUENCE [LARGE SCALE GENOMIC DNA]</scope>
    <source>
        <strain evidence="4">Ribe_18-Q3-R11-54_BAT3C.373</strain>
    </source>
</reference>
<evidence type="ECO:0000313" key="5">
    <source>
        <dbReference type="Proteomes" id="UP000808349"/>
    </source>
</evidence>
<evidence type="ECO:0000259" key="3">
    <source>
        <dbReference type="PROSITE" id="PS51352"/>
    </source>
</evidence>